<name>A0A0E9P9D6_ANGAN</name>
<accession>A0A0E9P9D6</accession>
<sequence length="14" mass="1779">MWMTQSFLHPYPQI</sequence>
<protein>
    <submittedName>
        <fullName evidence="1">Uncharacterized protein</fullName>
    </submittedName>
</protein>
<evidence type="ECO:0000313" key="1">
    <source>
        <dbReference type="EMBL" id="JAH00453.1"/>
    </source>
</evidence>
<reference evidence="1" key="2">
    <citation type="journal article" date="2015" name="Fish Shellfish Immunol.">
        <title>Early steps in the European eel (Anguilla anguilla)-Vibrio vulnificus interaction in the gills: Role of the RtxA13 toxin.</title>
        <authorList>
            <person name="Callol A."/>
            <person name="Pajuelo D."/>
            <person name="Ebbesson L."/>
            <person name="Teles M."/>
            <person name="MacKenzie S."/>
            <person name="Amaro C."/>
        </authorList>
    </citation>
    <scope>NUCLEOTIDE SEQUENCE</scope>
</reference>
<proteinExistence type="predicted"/>
<dbReference type="EMBL" id="GBXM01108124">
    <property type="protein sequence ID" value="JAH00453.1"/>
    <property type="molecule type" value="Transcribed_RNA"/>
</dbReference>
<reference evidence="1" key="1">
    <citation type="submission" date="2014-11" db="EMBL/GenBank/DDBJ databases">
        <authorList>
            <person name="Amaro Gonzalez C."/>
        </authorList>
    </citation>
    <scope>NUCLEOTIDE SEQUENCE</scope>
</reference>
<organism evidence="1">
    <name type="scientific">Anguilla anguilla</name>
    <name type="common">European freshwater eel</name>
    <name type="synonym">Muraena anguilla</name>
    <dbReference type="NCBI Taxonomy" id="7936"/>
    <lineage>
        <taxon>Eukaryota</taxon>
        <taxon>Metazoa</taxon>
        <taxon>Chordata</taxon>
        <taxon>Craniata</taxon>
        <taxon>Vertebrata</taxon>
        <taxon>Euteleostomi</taxon>
        <taxon>Actinopterygii</taxon>
        <taxon>Neopterygii</taxon>
        <taxon>Teleostei</taxon>
        <taxon>Anguilliformes</taxon>
        <taxon>Anguillidae</taxon>
        <taxon>Anguilla</taxon>
    </lineage>
</organism>